<dbReference type="InterPro" id="IPR018483">
    <property type="entry name" value="Carb_kinase_FGGY_CS"/>
</dbReference>
<evidence type="ECO:0000259" key="10">
    <source>
        <dbReference type="Pfam" id="PF02782"/>
    </source>
</evidence>
<gene>
    <name evidence="11" type="primary">glpK</name>
    <name evidence="11" type="ORF">EJO69_06465</name>
</gene>
<keyword evidence="12" id="KW-1185">Reference proteome</keyword>
<evidence type="ECO:0000256" key="6">
    <source>
        <dbReference type="ARBA" id="ARBA00022840"/>
    </source>
</evidence>
<evidence type="ECO:0000256" key="1">
    <source>
        <dbReference type="ARBA" id="ARBA00009156"/>
    </source>
</evidence>
<dbReference type="NCBIfam" id="TIGR01311">
    <property type="entry name" value="glycerol_kin"/>
    <property type="match status" value="1"/>
</dbReference>
<keyword evidence="3" id="KW-0547">Nucleotide-binding</keyword>
<dbReference type="RefSeq" id="WP_126040350.1">
    <property type="nucleotide sequence ID" value="NZ_CP034438.1"/>
</dbReference>
<dbReference type="GO" id="GO:0005524">
    <property type="term" value="F:ATP binding"/>
    <property type="evidence" value="ECO:0007669"/>
    <property type="project" value="UniProtKB-KW"/>
</dbReference>
<dbReference type="InterPro" id="IPR000577">
    <property type="entry name" value="Carb_kinase_FGGY"/>
</dbReference>
<dbReference type="EMBL" id="CP034438">
    <property type="protein sequence ID" value="AZN29990.1"/>
    <property type="molecule type" value="Genomic_DNA"/>
</dbReference>
<evidence type="ECO:0000256" key="4">
    <source>
        <dbReference type="ARBA" id="ARBA00022777"/>
    </source>
</evidence>
<organism evidence="11 12">
    <name type="scientific">Flaviflexus salsibiostraticola</name>
    <dbReference type="NCBI Taxonomy" id="1282737"/>
    <lineage>
        <taxon>Bacteria</taxon>
        <taxon>Bacillati</taxon>
        <taxon>Actinomycetota</taxon>
        <taxon>Actinomycetes</taxon>
        <taxon>Actinomycetales</taxon>
        <taxon>Actinomycetaceae</taxon>
        <taxon>Flaviflexus</taxon>
    </lineage>
</organism>
<dbReference type="NCBIfam" id="NF000756">
    <property type="entry name" value="PRK00047.1"/>
    <property type="match status" value="1"/>
</dbReference>
<dbReference type="InterPro" id="IPR018485">
    <property type="entry name" value="FGGY_C"/>
</dbReference>
<dbReference type="CDD" id="cd07786">
    <property type="entry name" value="FGGY_EcGK_like"/>
    <property type="match status" value="1"/>
</dbReference>
<dbReference type="PROSITE" id="PS00445">
    <property type="entry name" value="FGGY_KINASES_2"/>
    <property type="match status" value="1"/>
</dbReference>
<evidence type="ECO:0000313" key="12">
    <source>
        <dbReference type="Proteomes" id="UP000270021"/>
    </source>
</evidence>
<dbReference type="SUPFAM" id="SSF53067">
    <property type="entry name" value="Actin-like ATPase domain"/>
    <property type="match status" value="2"/>
</dbReference>
<dbReference type="GO" id="GO:0006072">
    <property type="term" value="P:glycerol-3-phosphate metabolic process"/>
    <property type="evidence" value="ECO:0007669"/>
    <property type="project" value="InterPro"/>
</dbReference>
<dbReference type="PANTHER" id="PTHR10196:SF69">
    <property type="entry name" value="GLYCEROL KINASE"/>
    <property type="match status" value="1"/>
</dbReference>
<dbReference type="AlphaFoldDB" id="A0A3S8Z8Z5"/>
<evidence type="ECO:0000256" key="3">
    <source>
        <dbReference type="ARBA" id="ARBA00022741"/>
    </source>
</evidence>
<dbReference type="InterPro" id="IPR005999">
    <property type="entry name" value="Glycerol_kin"/>
</dbReference>
<evidence type="ECO:0000256" key="5">
    <source>
        <dbReference type="ARBA" id="ARBA00022798"/>
    </source>
</evidence>
<dbReference type="Gene3D" id="3.30.420.40">
    <property type="match status" value="2"/>
</dbReference>
<dbReference type="Pfam" id="PF02782">
    <property type="entry name" value="FGGY_C"/>
    <property type="match status" value="1"/>
</dbReference>
<name>A0A3S8Z8Z5_9ACTO</name>
<accession>A0A3S8Z8Z5</accession>
<protein>
    <recommendedName>
        <fullName evidence="7">ATP:glycerol 3-phosphotransferase</fullName>
    </recommendedName>
</protein>
<keyword evidence="5" id="KW-0319">Glycerol metabolism</keyword>
<dbReference type="Pfam" id="PF00370">
    <property type="entry name" value="FGGY_N"/>
    <property type="match status" value="1"/>
</dbReference>
<keyword evidence="2 8" id="KW-0808">Transferase</keyword>
<dbReference type="PANTHER" id="PTHR10196">
    <property type="entry name" value="SUGAR KINASE"/>
    <property type="match status" value="1"/>
</dbReference>
<evidence type="ECO:0000256" key="8">
    <source>
        <dbReference type="RuleBase" id="RU003733"/>
    </source>
</evidence>
<feature type="domain" description="Carbohydrate kinase FGGY C-terminal" evidence="10">
    <location>
        <begin position="260"/>
        <end position="446"/>
    </location>
</feature>
<dbReference type="GO" id="GO:0004370">
    <property type="term" value="F:glycerol kinase activity"/>
    <property type="evidence" value="ECO:0007669"/>
    <property type="project" value="InterPro"/>
</dbReference>
<dbReference type="GO" id="GO:0005829">
    <property type="term" value="C:cytosol"/>
    <property type="evidence" value="ECO:0007669"/>
    <property type="project" value="TreeGrafter"/>
</dbReference>
<reference evidence="11 12" key="1">
    <citation type="submission" date="2018-12" db="EMBL/GenBank/DDBJ databases">
        <title>Complete genome sequence of Flaviflexus salsibiostraticola KCTC 33148.</title>
        <authorList>
            <person name="Bae J.-W."/>
        </authorList>
    </citation>
    <scope>NUCLEOTIDE SEQUENCE [LARGE SCALE GENOMIC DNA]</scope>
    <source>
        <strain evidence="11 12">KCTC 33148</strain>
    </source>
</reference>
<comment type="similarity">
    <text evidence="1 8">Belongs to the FGGY kinase family.</text>
</comment>
<feature type="domain" description="Carbohydrate kinase FGGY N-terminal" evidence="9">
    <location>
        <begin position="5"/>
        <end position="249"/>
    </location>
</feature>
<keyword evidence="4 8" id="KW-0418">Kinase</keyword>
<sequence>MSKHILAIDSGTTSVRTLLLNDRFGIVDIAQKEITQHYPQSGWIEHDPEEIIAAQLETMRAVLRNNGVHPSDLHTVSLTNQRETGLVWDRETGEPIYNAIVWASRQSNSVIEKWREQGLDPIIREKTGLISDAYYTASKIAWILDHISGARERAERGELMAGTIDSWLIWNFTGRKRHVTDVSNAARTQMFNIHTGDWDDELLAAYGIPRKILAEIQPSDGDFGDLSATFGSNIPIGSVIGDQQASLFGQACFTQGQTKMTYGTAGVLVQNAGHTPKLVDGVTASTAWKVRGETAYDIEGVVFSMGKTMQWLRDDLKIIHHATDSEWYGGQVASTQGVYLVPAFTGLAAPHWDPYARANIVGMSNATTRLHIIRAAVESMAFQTRDLVDATKADKDIKIPELRVDGGAVTNNMLCQLQADVLGIPVLRPRDTEATALGAAWIAGMATGLLDGFDEVESLWQVDRVFEPQISEEQREEMYDGWKRALACSKDWARHG</sequence>
<dbReference type="InterPro" id="IPR018484">
    <property type="entry name" value="FGGY_N"/>
</dbReference>
<dbReference type="GO" id="GO:0019563">
    <property type="term" value="P:glycerol catabolic process"/>
    <property type="evidence" value="ECO:0007669"/>
    <property type="project" value="TreeGrafter"/>
</dbReference>
<dbReference type="Proteomes" id="UP000270021">
    <property type="component" value="Chromosome"/>
</dbReference>
<dbReference type="KEGG" id="fsl:EJO69_06465"/>
<dbReference type="OrthoDB" id="9782710at2"/>
<dbReference type="PIRSF" id="PIRSF000538">
    <property type="entry name" value="GlpK"/>
    <property type="match status" value="1"/>
</dbReference>
<dbReference type="FunFam" id="3.30.420.40:FF:000008">
    <property type="entry name" value="Glycerol kinase"/>
    <property type="match status" value="1"/>
</dbReference>
<proteinExistence type="inferred from homology"/>
<dbReference type="InterPro" id="IPR043129">
    <property type="entry name" value="ATPase_NBD"/>
</dbReference>
<evidence type="ECO:0000259" key="9">
    <source>
        <dbReference type="Pfam" id="PF00370"/>
    </source>
</evidence>
<evidence type="ECO:0000256" key="2">
    <source>
        <dbReference type="ARBA" id="ARBA00022679"/>
    </source>
</evidence>
<evidence type="ECO:0000313" key="11">
    <source>
        <dbReference type="EMBL" id="AZN29990.1"/>
    </source>
</evidence>
<keyword evidence="6" id="KW-0067">ATP-binding</keyword>
<evidence type="ECO:0000256" key="7">
    <source>
        <dbReference type="ARBA" id="ARBA00043149"/>
    </source>
</evidence>
<dbReference type="PROSITE" id="PS00933">
    <property type="entry name" value="FGGY_KINASES_1"/>
    <property type="match status" value="1"/>
</dbReference>